<feature type="compositionally biased region" description="Low complexity" evidence="1">
    <location>
        <begin position="184"/>
        <end position="193"/>
    </location>
</feature>
<reference evidence="2" key="1">
    <citation type="submission" date="2021-03" db="EMBL/GenBank/DDBJ databases">
        <title>Comparative genomics and phylogenomic investigation of the class Geoglossomycetes provide insights into ecological specialization and systematics.</title>
        <authorList>
            <person name="Melie T."/>
            <person name="Pirro S."/>
            <person name="Miller A.N."/>
            <person name="Quandt A."/>
        </authorList>
    </citation>
    <scope>NUCLEOTIDE SEQUENCE</scope>
    <source>
        <strain evidence="2">CAQ_001_2017</strain>
    </source>
</reference>
<gene>
    <name evidence="2" type="ORF">GP486_004266</name>
</gene>
<proteinExistence type="predicted"/>
<feature type="region of interest" description="Disordered" evidence="1">
    <location>
        <begin position="277"/>
        <end position="318"/>
    </location>
</feature>
<feature type="region of interest" description="Disordered" evidence="1">
    <location>
        <begin position="170"/>
        <end position="197"/>
    </location>
</feature>
<feature type="compositionally biased region" description="Basic and acidic residues" evidence="1">
    <location>
        <begin position="173"/>
        <end position="182"/>
    </location>
</feature>
<evidence type="ECO:0000256" key="1">
    <source>
        <dbReference type="SAM" id="MobiDB-lite"/>
    </source>
</evidence>
<feature type="compositionally biased region" description="Acidic residues" evidence="1">
    <location>
        <begin position="434"/>
        <end position="444"/>
    </location>
</feature>
<name>A0A9P8RPZ5_9PEZI</name>
<comment type="caution">
    <text evidence="2">The sequence shown here is derived from an EMBL/GenBank/DDBJ whole genome shotgun (WGS) entry which is preliminary data.</text>
</comment>
<evidence type="ECO:0008006" key="4">
    <source>
        <dbReference type="Google" id="ProtNLM"/>
    </source>
</evidence>
<feature type="region of interest" description="Disordered" evidence="1">
    <location>
        <begin position="429"/>
        <end position="465"/>
    </location>
</feature>
<dbReference type="Proteomes" id="UP000750711">
    <property type="component" value="Unassembled WGS sequence"/>
</dbReference>
<protein>
    <recommendedName>
        <fullName evidence="4">C2H2-type domain-containing protein</fullName>
    </recommendedName>
</protein>
<accession>A0A9P8RPZ5</accession>
<keyword evidence="3" id="KW-1185">Reference proteome</keyword>
<sequence length="707" mass="78079">MELETLSLEEDIPEYRRQRTKDWSGTVGPSDPGEEHPKGIISQMYYGISYFCQGLLHNIVDAKAQQTEPMSMSLYRLLNSAYTSFITWGDDFGVGSENLDDALKNLRDAYKRLEHIQIEGSEMQQLTEADLLPPMLQILMAHQLEWEQELQRRATEVDLVREKASMHVQLYPDLHDRPKDDGDSSTASSNNSSLEDALESLRDDIEALIELGPCLREPIPDLLIPDVPAPPPQGTTDKCQTFFDGIKQKFPYCDDSLARALSRALYDTMMRLQSKRQTASGEAVKQPELASKPPADSGYGTGLKDPSQDPESFHEGSITMGSSYAHTLASYADVDNGTTRTPFPSQPKNLKIGESFHCVACGQQVAKTESGAAWRDEWLKHLQAQHEVHPNWDDTKCPFCLRSIATGGRDIVRHVERHLRQLSLAALTANPADENSDNESDDSDISSPPSDGDAMPLDHPGSPQAGQIEALENHFLYRTALQEEDGLWHCPWEGEGYCHHKPSVLRADFEYDPIAPFLLPPTHGPVLDAGPLTVYVASSLSPTSNPYNARQKDANGPAMSSRQERFYISTSRRSMACTRAAAGSCAPAQAVGGRDLATALQANGCSLSISKMSTRTFQVCCAHRMTVETGPQGVQGASVSESPRHQGIDINHQKLSYHNLDFHVAGVQKLRQTSNKVGAFIGLWIKNLKAKEEKEGSESVSEINKAY</sequence>
<dbReference type="EMBL" id="JAGHQM010000652">
    <property type="protein sequence ID" value="KAH0559216.1"/>
    <property type="molecule type" value="Genomic_DNA"/>
</dbReference>
<evidence type="ECO:0000313" key="2">
    <source>
        <dbReference type="EMBL" id="KAH0559216.1"/>
    </source>
</evidence>
<dbReference type="AlphaFoldDB" id="A0A9P8RPZ5"/>
<organism evidence="2 3">
    <name type="scientific">Trichoglossum hirsutum</name>
    <dbReference type="NCBI Taxonomy" id="265104"/>
    <lineage>
        <taxon>Eukaryota</taxon>
        <taxon>Fungi</taxon>
        <taxon>Dikarya</taxon>
        <taxon>Ascomycota</taxon>
        <taxon>Pezizomycotina</taxon>
        <taxon>Geoglossomycetes</taxon>
        <taxon>Geoglossales</taxon>
        <taxon>Geoglossaceae</taxon>
        <taxon>Trichoglossum</taxon>
    </lineage>
</organism>
<evidence type="ECO:0000313" key="3">
    <source>
        <dbReference type="Proteomes" id="UP000750711"/>
    </source>
</evidence>
<feature type="region of interest" description="Disordered" evidence="1">
    <location>
        <begin position="17"/>
        <end position="36"/>
    </location>
</feature>